<reference evidence="1 2" key="1">
    <citation type="submission" date="2021-03" db="EMBL/GenBank/DDBJ databases">
        <title>Enterococcal diversity collection.</title>
        <authorList>
            <person name="Gilmore M.S."/>
            <person name="Schwartzman J."/>
            <person name="Van Tyne D."/>
            <person name="Martin M."/>
            <person name="Earl A.M."/>
            <person name="Manson A.L."/>
            <person name="Straub T."/>
            <person name="Salamzade R."/>
            <person name="Saavedra J."/>
            <person name="Lebreton F."/>
            <person name="Prichula J."/>
            <person name="Schaufler K."/>
            <person name="Gaca A."/>
            <person name="Sgardioli B."/>
            <person name="Wagenaar J."/>
            <person name="Strong T."/>
        </authorList>
    </citation>
    <scope>NUCLEOTIDE SEQUENCE [LARGE SCALE GENOMIC DNA]</scope>
    <source>
        <strain evidence="1 2">DIV0869a</strain>
    </source>
</reference>
<proteinExistence type="predicted"/>
<organism evidence="1 2">
    <name type="scientific">Candidatus Enterococcus ikei</name>
    <dbReference type="NCBI Taxonomy" id="2815326"/>
    <lineage>
        <taxon>Bacteria</taxon>
        <taxon>Bacillati</taxon>
        <taxon>Bacillota</taxon>
        <taxon>Bacilli</taxon>
        <taxon>Lactobacillales</taxon>
        <taxon>Enterococcaceae</taxon>
        <taxon>Enterococcus</taxon>
    </lineage>
</organism>
<protein>
    <submittedName>
        <fullName evidence="1">HAD family hydrolase</fullName>
    </submittedName>
</protein>
<keyword evidence="1" id="KW-0378">Hydrolase</keyword>
<comment type="caution">
    <text evidence="1">The sequence shown here is derived from an EMBL/GenBank/DDBJ whole genome shotgun (WGS) entry which is preliminary data.</text>
</comment>
<evidence type="ECO:0000313" key="2">
    <source>
        <dbReference type="Proteomes" id="UP000664632"/>
    </source>
</evidence>
<dbReference type="InterPro" id="IPR023292">
    <property type="entry name" value="NTP_PyroPHydrolase-like_dom_sf"/>
</dbReference>
<dbReference type="Pfam" id="PF01503">
    <property type="entry name" value="PRA-PH"/>
    <property type="match status" value="1"/>
</dbReference>
<dbReference type="EMBL" id="JAFLWD010000013">
    <property type="protein sequence ID" value="MBO0439990.1"/>
    <property type="molecule type" value="Genomic_DNA"/>
</dbReference>
<sequence length="173" mass="19745">MKIDNPFEKTEEFHTLFDNRRPKTPTLFSAKQAADRAGFKVEELVEFLYGAANNDPVVFKELVNQLKESVDQAEKKVLSKEKEVTEPLVEQVDALIDLLYFTYGSFSLLGVDPTEIFSIVHEANMGKLFPDGKPHYHPVTHKVLKPDNWEADFAPEPKIKAELERQRKAAEAE</sequence>
<evidence type="ECO:0000313" key="1">
    <source>
        <dbReference type="EMBL" id="MBO0439990.1"/>
    </source>
</evidence>
<accession>A0ABS3GXR6</accession>
<dbReference type="InterPro" id="IPR021130">
    <property type="entry name" value="PRib-ATP_PPHydrolase-like"/>
</dbReference>
<dbReference type="Gene3D" id="1.10.3420.10">
    <property type="entry name" value="putative ntp pyrophosphohydrolase like domain"/>
    <property type="match status" value="1"/>
</dbReference>
<keyword evidence="2" id="KW-1185">Reference proteome</keyword>
<gene>
    <name evidence="1" type="ORF">JZO69_06430</name>
</gene>
<dbReference type="Proteomes" id="UP000664632">
    <property type="component" value="Unassembled WGS sequence"/>
</dbReference>
<dbReference type="GO" id="GO:0016787">
    <property type="term" value="F:hydrolase activity"/>
    <property type="evidence" value="ECO:0007669"/>
    <property type="project" value="UniProtKB-KW"/>
</dbReference>
<dbReference type="RefSeq" id="WP_207112069.1">
    <property type="nucleotide sequence ID" value="NZ_JAFLWD010000013.1"/>
</dbReference>
<name>A0ABS3GXR6_9ENTE</name>